<dbReference type="AlphaFoldDB" id="A0A9P4U3P5"/>
<dbReference type="Pfam" id="PF01209">
    <property type="entry name" value="Ubie_methyltran"/>
    <property type="match status" value="1"/>
</dbReference>
<dbReference type="OrthoDB" id="2013972at2759"/>
<comment type="caution">
    <text evidence="1">The sequence shown here is derived from an EMBL/GenBank/DDBJ whole genome shotgun (WGS) entry which is preliminary data.</text>
</comment>
<dbReference type="CDD" id="cd02440">
    <property type="entry name" value="AdoMet_MTases"/>
    <property type="match status" value="1"/>
</dbReference>
<keyword evidence="2" id="KW-1185">Reference proteome</keyword>
<keyword evidence="1" id="KW-0808">Transferase</keyword>
<dbReference type="InterPro" id="IPR029063">
    <property type="entry name" value="SAM-dependent_MTases_sf"/>
</dbReference>
<dbReference type="EMBL" id="MU007014">
    <property type="protein sequence ID" value="KAF2435157.1"/>
    <property type="molecule type" value="Genomic_DNA"/>
</dbReference>
<name>A0A9P4U3P5_9PEZI</name>
<reference evidence="1" key="1">
    <citation type="journal article" date="2020" name="Stud. Mycol.">
        <title>101 Dothideomycetes genomes: a test case for predicting lifestyles and emergence of pathogens.</title>
        <authorList>
            <person name="Haridas S."/>
            <person name="Albert R."/>
            <person name="Binder M."/>
            <person name="Bloem J."/>
            <person name="Labutti K."/>
            <person name="Salamov A."/>
            <person name="Andreopoulos B."/>
            <person name="Baker S."/>
            <person name="Barry K."/>
            <person name="Bills G."/>
            <person name="Bluhm B."/>
            <person name="Cannon C."/>
            <person name="Castanera R."/>
            <person name="Culley D."/>
            <person name="Daum C."/>
            <person name="Ezra D."/>
            <person name="Gonzalez J."/>
            <person name="Henrissat B."/>
            <person name="Kuo A."/>
            <person name="Liang C."/>
            <person name="Lipzen A."/>
            <person name="Lutzoni F."/>
            <person name="Magnuson J."/>
            <person name="Mondo S."/>
            <person name="Nolan M."/>
            <person name="Ohm R."/>
            <person name="Pangilinan J."/>
            <person name="Park H.-J."/>
            <person name="Ramirez L."/>
            <person name="Alfaro M."/>
            <person name="Sun H."/>
            <person name="Tritt A."/>
            <person name="Yoshinaga Y."/>
            <person name="Zwiers L.-H."/>
            <person name="Turgeon B."/>
            <person name="Goodwin S."/>
            <person name="Spatafora J."/>
            <person name="Crous P."/>
            <person name="Grigoriev I."/>
        </authorList>
    </citation>
    <scope>NUCLEOTIDE SEQUENCE</scope>
    <source>
        <strain evidence="1">CBS 130266</strain>
    </source>
</reference>
<keyword evidence="1" id="KW-0489">Methyltransferase</keyword>
<dbReference type="SUPFAM" id="SSF53335">
    <property type="entry name" value="S-adenosyl-L-methionine-dependent methyltransferases"/>
    <property type="match status" value="1"/>
</dbReference>
<gene>
    <name evidence="1" type="ORF">EJ08DRAFT_722444</name>
</gene>
<dbReference type="Gene3D" id="3.40.50.150">
    <property type="entry name" value="Vaccinia Virus protein VP39"/>
    <property type="match status" value="1"/>
</dbReference>
<evidence type="ECO:0000313" key="1">
    <source>
        <dbReference type="EMBL" id="KAF2435157.1"/>
    </source>
</evidence>
<dbReference type="Proteomes" id="UP000800235">
    <property type="component" value="Unassembled WGS sequence"/>
</dbReference>
<organism evidence="1 2">
    <name type="scientific">Tothia fuscella</name>
    <dbReference type="NCBI Taxonomy" id="1048955"/>
    <lineage>
        <taxon>Eukaryota</taxon>
        <taxon>Fungi</taxon>
        <taxon>Dikarya</taxon>
        <taxon>Ascomycota</taxon>
        <taxon>Pezizomycotina</taxon>
        <taxon>Dothideomycetes</taxon>
        <taxon>Pleosporomycetidae</taxon>
        <taxon>Venturiales</taxon>
        <taxon>Cylindrosympodiaceae</taxon>
        <taxon>Tothia</taxon>
    </lineage>
</organism>
<protein>
    <submittedName>
        <fullName evidence="1">S-adenosyl-L-methionine-dependent methyltransferase</fullName>
    </submittedName>
</protein>
<dbReference type="GO" id="GO:0032259">
    <property type="term" value="P:methylation"/>
    <property type="evidence" value="ECO:0007669"/>
    <property type="project" value="UniProtKB-KW"/>
</dbReference>
<proteinExistence type="predicted"/>
<dbReference type="GO" id="GO:0008168">
    <property type="term" value="F:methyltransferase activity"/>
    <property type="evidence" value="ECO:0007669"/>
    <property type="project" value="UniProtKB-KW"/>
</dbReference>
<accession>A0A9P4U3P5</accession>
<evidence type="ECO:0000313" key="2">
    <source>
        <dbReference type="Proteomes" id="UP000800235"/>
    </source>
</evidence>
<sequence>MSKLPDLKGEEWQQFFEKGASEYKKQSGGVTLAILQQVLDMLPPITSSSIIHDNACGPGVATMEILARATKAGTSLPCIQATDYSEGMITILQGRIDEGKWSGSVTAQIMDGSDLSPIADDTFTHCITNFGIFAFPDAVAGAGHIRRTLKPGGTAAITTWKSPENIFFINKVREILAPGCAPWFPLQEWLEEGKLPGVLHEAGFEKKRTEISELRAIWDISDLGACVELFDGPFWNGAKEGLNEEQKGRWSKVIREELEKRQGKGIEMIAWVAVVRK</sequence>